<evidence type="ECO:0000313" key="2">
    <source>
        <dbReference type="EMBL" id="KAJ0403926.1"/>
    </source>
</evidence>
<evidence type="ECO:0000256" key="1">
    <source>
        <dbReference type="SAM" id="Phobius"/>
    </source>
</evidence>
<feature type="transmembrane region" description="Helical" evidence="1">
    <location>
        <begin position="12"/>
        <end position="34"/>
    </location>
</feature>
<feature type="transmembrane region" description="Helical" evidence="1">
    <location>
        <begin position="84"/>
        <end position="106"/>
    </location>
</feature>
<feature type="transmembrane region" description="Helical" evidence="1">
    <location>
        <begin position="54"/>
        <end position="77"/>
    </location>
</feature>
<keyword evidence="1" id="KW-0812">Transmembrane</keyword>
<dbReference type="AlphaFoldDB" id="A0AAD5LKD1"/>
<feature type="transmembrane region" description="Helical" evidence="1">
    <location>
        <begin position="112"/>
        <end position="131"/>
    </location>
</feature>
<evidence type="ECO:0008006" key="4">
    <source>
        <dbReference type="Google" id="ProtNLM"/>
    </source>
</evidence>
<keyword evidence="3" id="KW-1185">Reference proteome</keyword>
<keyword evidence="1" id="KW-0472">Membrane</keyword>
<proteinExistence type="predicted"/>
<keyword evidence="1" id="KW-1133">Transmembrane helix</keyword>
<comment type="caution">
    <text evidence="2">The sequence shown here is derived from an EMBL/GenBank/DDBJ whole genome shotgun (WGS) entry which is preliminary data.</text>
</comment>
<reference evidence="2" key="1">
    <citation type="submission" date="2021-12" db="EMBL/GenBank/DDBJ databases">
        <title>Prjna785345.</title>
        <authorList>
            <person name="Rujirawat T."/>
            <person name="Krajaejun T."/>
        </authorList>
    </citation>
    <scope>NUCLEOTIDE SEQUENCE</scope>
    <source>
        <strain evidence="2">Pi057C3</strain>
    </source>
</reference>
<evidence type="ECO:0000313" key="3">
    <source>
        <dbReference type="Proteomes" id="UP001209570"/>
    </source>
</evidence>
<gene>
    <name evidence="2" type="ORF">P43SY_009419</name>
</gene>
<organism evidence="2 3">
    <name type="scientific">Pythium insidiosum</name>
    <name type="common">Pythiosis disease agent</name>
    <dbReference type="NCBI Taxonomy" id="114742"/>
    <lineage>
        <taxon>Eukaryota</taxon>
        <taxon>Sar</taxon>
        <taxon>Stramenopiles</taxon>
        <taxon>Oomycota</taxon>
        <taxon>Peronosporomycetes</taxon>
        <taxon>Pythiales</taxon>
        <taxon>Pythiaceae</taxon>
        <taxon>Pythium</taxon>
    </lineage>
</organism>
<sequence>MEALLSRSELLRGVLTVLNVLLAIYCGIFVALLQRRQCLEFTCDPSEPWSELDASLLAFHLLSAFAFLLGAVAVFLAHVCLVQVNTWTIGVFGAVYLALAIWILVVSDSHRFVGVLLAALSIATSILGVGISRRFVRGLQQQRAVLPDIGADAFLNLARREPAGEARGSRAPRPSRRVERAW</sequence>
<dbReference type="EMBL" id="JAKCXM010000072">
    <property type="protein sequence ID" value="KAJ0403926.1"/>
    <property type="molecule type" value="Genomic_DNA"/>
</dbReference>
<name>A0AAD5LKD1_PYTIN</name>
<dbReference type="Proteomes" id="UP001209570">
    <property type="component" value="Unassembled WGS sequence"/>
</dbReference>
<protein>
    <recommendedName>
        <fullName evidence="4">Transmembrane protein</fullName>
    </recommendedName>
</protein>
<accession>A0AAD5LKD1</accession>